<dbReference type="Proteomes" id="UP000799771">
    <property type="component" value="Unassembled WGS sequence"/>
</dbReference>
<proteinExistence type="predicted"/>
<dbReference type="RefSeq" id="XP_033528815.1">
    <property type="nucleotide sequence ID" value="XM_033662789.1"/>
</dbReference>
<name>A0A6A6ATB4_9PLEO</name>
<organism evidence="1 2">
    <name type="scientific">Dothidotthia symphoricarpi CBS 119687</name>
    <dbReference type="NCBI Taxonomy" id="1392245"/>
    <lineage>
        <taxon>Eukaryota</taxon>
        <taxon>Fungi</taxon>
        <taxon>Dikarya</taxon>
        <taxon>Ascomycota</taxon>
        <taxon>Pezizomycotina</taxon>
        <taxon>Dothideomycetes</taxon>
        <taxon>Pleosporomycetidae</taxon>
        <taxon>Pleosporales</taxon>
        <taxon>Dothidotthiaceae</taxon>
        <taxon>Dothidotthia</taxon>
    </lineage>
</organism>
<evidence type="ECO:0000313" key="2">
    <source>
        <dbReference type="Proteomes" id="UP000799771"/>
    </source>
</evidence>
<feature type="non-terminal residue" evidence="1">
    <location>
        <position position="106"/>
    </location>
</feature>
<evidence type="ECO:0000313" key="1">
    <source>
        <dbReference type="EMBL" id="KAF2134428.1"/>
    </source>
</evidence>
<dbReference type="EMBL" id="ML977497">
    <property type="protein sequence ID" value="KAF2134428.1"/>
    <property type="molecule type" value="Genomic_DNA"/>
</dbReference>
<dbReference type="OrthoDB" id="3763894at2759"/>
<keyword evidence="2" id="KW-1185">Reference proteome</keyword>
<feature type="non-terminal residue" evidence="1">
    <location>
        <position position="1"/>
    </location>
</feature>
<sequence>QATMSVTLPNIPATCAIQLPTLSPNFQGLIALGGTRIEADILHLCCPDYDNTYISRNDTPCARLASCRVQTCTLEDPSYACVARGRREWKVPYDATFECVEGTRES</sequence>
<gene>
    <name evidence="1" type="ORF">P153DRAFT_257640</name>
</gene>
<protein>
    <submittedName>
        <fullName evidence="1">Uncharacterized protein</fullName>
    </submittedName>
</protein>
<dbReference type="GeneID" id="54403221"/>
<reference evidence="1" key="1">
    <citation type="journal article" date="2020" name="Stud. Mycol.">
        <title>101 Dothideomycetes genomes: a test case for predicting lifestyles and emergence of pathogens.</title>
        <authorList>
            <person name="Haridas S."/>
            <person name="Albert R."/>
            <person name="Binder M."/>
            <person name="Bloem J."/>
            <person name="Labutti K."/>
            <person name="Salamov A."/>
            <person name="Andreopoulos B."/>
            <person name="Baker S."/>
            <person name="Barry K."/>
            <person name="Bills G."/>
            <person name="Bluhm B."/>
            <person name="Cannon C."/>
            <person name="Castanera R."/>
            <person name="Culley D."/>
            <person name="Daum C."/>
            <person name="Ezra D."/>
            <person name="Gonzalez J."/>
            <person name="Henrissat B."/>
            <person name="Kuo A."/>
            <person name="Liang C."/>
            <person name="Lipzen A."/>
            <person name="Lutzoni F."/>
            <person name="Magnuson J."/>
            <person name="Mondo S."/>
            <person name="Nolan M."/>
            <person name="Ohm R."/>
            <person name="Pangilinan J."/>
            <person name="Park H.-J."/>
            <person name="Ramirez L."/>
            <person name="Alfaro M."/>
            <person name="Sun H."/>
            <person name="Tritt A."/>
            <person name="Yoshinaga Y."/>
            <person name="Zwiers L.-H."/>
            <person name="Turgeon B."/>
            <person name="Goodwin S."/>
            <person name="Spatafora J."/>
            <person name="Crous P."/>
            <person name="Grigoriev I."/>
        </authorList>
    </citation>
    <scope>NUCLEOTIDE SEQUENCE</scope>
    <source>
        <strain evidence="1">CBS 119687</strain>
    </source>
</reference>
<dbReference type="AlphaFoldDB" id="A0A6A6ATB4"/>
<accession>A0A6A6ATB4</accession>